<name>X1Q185_9ZZZZ</name>
<comment type="function">
    <text evidence="1">Catalyzes the hydroxylation of the N(6)-(4-aminobutyl)-L-lysine intermediate produced by deoxyhypusine synthase/DHPS on a critical lysine of the eukaryotic translation initiation factor 5A/eIF-5A. This is the second step of the post-translational modification of that lysine into an unusual amino acid residue named hypusine. Hypusination is unique to mature eIF-5A factor and is essential for its function.</text>
</comment>
<reference evidence="2" key="1">
    <citation type="journal article" date="2014" name="Front. Microbiol.">
        <title>High frequency of phylogenetically diverse reductive dehalogenase-homologous genes in deep subseafloor sedimentary metagenomes.</title>
        <authorList>
            <person name="Kawai M."/>
            <person name="Futagami T."/>
            <person name="Toyoda A."/>
            <person name="Takaki Y."/>
            <person name="Nishi S."/>
            <person name="Hori S."/>
            <person name="Arai W."/>
            <person name="Tsubouchi T."/>
            <person name="Morono Y."/>
            <person name="Uchiyama I."/>
            <person name="Ito T."/>
            <person name="Fujiyama A."/>
            <person name="Inagaki F."/>
            <person name="Takami H."/>
        </authorList>
    </citation>
    <scope>NUCLEOTIDE SEQUENCE</scope>
    <source>
        <strain evidence="2">Expedition CK06-06</strain>
    </source>
</reference>
<evidence type="ECO:0000256" key="1">
    <source>
        <dbReference type="ARBA" id="ARBA00045876"/>
    </source>
</evidence>
<dbReference type="AlphaFoldDB" id="X1Q185"/>
<comment type="caution">
    <text evidence="2">The sequence shown here is derived from an EMBL/GenBank/DDBJ whole genome shotgun (WGS) entry which is preliminary data.</text>
</comment>
<feature type="non-terminal residue" evidence="2">
    <location>
        <position position="1"/>
    </location>
</feature>
<dbReference type="Gene3D" id="1.25.10.10">
    <property type="entry name" value="Leucine-rich Repeat Variant"/>
    <property type="match status" value="2"/>
</dbReference>
<dbReference type="SMART" id="SM00567">
    <property type="entry name" value="EZ_HEAT"/>
    <property type="match status" value="3"/>
</dbReference>
<dbReference type="InterPro" id="IPR004155">
    <property type="entry name" value="PBS_lyase_HEAT"/>
</dbReference>
<protein>
    <recommendedName>
        <fullName evidence="3">HEAT repeat domain-containing protein</fullName>
    </recommendedName>
</protein>
<dbReference type="InterPro" id="IPR016024">
    <property type="entry name" value="ARM-type_fold"/>
</dbReference>
<dbReference type="GO" id="GO:0016491">
    <property type="term" value="F:oxidoreductase activity"/>
    <property type="evidence" value="ECO:0007669"/>
    <property type="project" value="TreeGrafter"/>
</dbReference>
<dbReference type="InterPro" id="IPR011989">
    <property type="entry name" value="ARM-like"/>
</dbReference>
<dbReference type="SUPFAM" id="SSF48371">
    <property type="entry name" value="ARM repeat"/>
    <property type="match status" value="2"/>
</dbReference>
<proteinExistence type="predicted"/>
<dbReference type="EMBL" id="BARV01031378">
    <property type="protein sequence ID" value="GAI36974.1"/>
    <property type="molecule type" value="Genomic_DNA"/>
</dbReference>
<dbReference type="InterPro" id="IPR021133">
    <property type="entry name" value="HEAT_type_2"/>
</dbReference>
<dbReference type="PANTHER" id="PTHR12697:SF5">
    <property type="entry name" value="DEOXYHYPUSINE HYDROXYLASE"/>
    <property type="match status" value="1"/>
</dbReference>
<dbReference type="PROSITE" id="PS50077">
    <property type="entry name" value="HEAT_REPEAT"/>
    <property type="match status" value="1"/>
</dbReference>
<dbReference type="Pfam" id="PF13646">
    <property type="entry name" value="HEAT_2"/>
    <property type="match status" value="1"/>
</dbReference>
<accession>X1Q185</accession>
<evidence type="ECO:0000313" key="2">
    <source>
        <dbReference type="EMBL" id="GAI36974.1"/>
    </source>
</evidence>
<gene>
    <name evidence="2" type="ORF">S06H3_49665</name>
</gene>
<dbReference type="PANTHER" id="PTHR12697">
    <property type="entry name" value="PBS LYASE HEAT-LIKE PROTEIN"/>
    <property type="match status" value="1"/>
</dbReference>
<sequence length="253" mass="28273">ELIKQLGDDDGRTREKAQAALEEIGEPAEAALKKATKSSDAEVRMRATLALKLIPIKKLGTFSETFLQKYSDICQSLPRLDANGRFKVLYQIAGRPVTNKDVFIYDSSMFEKCDGAVRKEDLATLIGLVLADGGKGLTTRQKLDLLELSTGGSFWGLDSDKRSVWRYNDIHEAGPHLVKLLEDDEPYIRRAALSALTSLRTREAIPGIIRQLKEKDNWIRLEAIEALDDLGAKEAIPELTKLLEDDHEPVRTQ</sequence>
<organism evidence="2">
    <name type="scientific">marine sediment metagenome</name>
    <dbReference type="NCBI Taxonomy" id="412755"/>
    <lineage>
        <taxon>unclassified sequences</taxon>
        <taxon>metagenomes</taxon>
        <taxon>ecological metagenomes</taxon>
    </lineage>
</organism>
<feature type="non-terminal residue" evidence="2">
    <location>
        <position position="253"/>
    </location>
</feature>
<evidence type="ECO:0008006" key="3">
    <source>
        <dbReference type="Google" id="ProtNLM"/>
    </source>
</evidence>